<dbReference type="Proteomes" id="UP000003571">
    <property type="component" value="Unassembled WGS sequence"/>
</dbReference>
<dbReference type="PATRIC" id="fig|907348.3.peg.1084"/>
<proteinExistence type="predicted"/>
<dbReference type="STRING" id="907348.TresaDRAFT_2139"/>
<evidence type="ECO:0000259" key="1">
    <source>
        <dbReference type="Pfam" id="PF11443"/>
    </source>
</evidence>
<gene>
    <name evidence="3" type="ORF">TresaDRAFT_2139</name>
</gene>
<feature type="domain" description="DUF2828" evidence="1">
    <location>
        <begin position="16"/>
        <end position="90"/>
    </location>
</feature>
<feature type="domain" description="DUF7788" evidence="2">
    <location>
        <begin position="305"/>
        <end position="475"/>
    </location>
</feature>
<evidence type="ECO:0000313" key="4">
    <source>
        <dbReference type="Proteomes" id="UP000003571"/>
    </source>
</evidence>
<dbReference type="InterPro" id="IPR036465">
    <property type="entry name" value="vWFA_dom_sf"/>
</dbReference>
<dbReference type="eggNOG" id="COG2304">
    <property type="taxonomic scope" value="Bacteria"/>
</dbReference>
<evidence type="ECO:0000259" key="2">
    <source>
        <dbReference type="Pfam" id="PF25043"/>
    </source>
</evidence>
<dbReference type="RefSeq" id="WP_002703521.1">
    <property type="nucleotide sequence ID" value="NZ_AGRW01000042.1"/>
</dbReference>
<dbReference type="OrthoDB" id="9255585at2"/>
<dbReference type="PANTHER" id="PTHR31373">
    <property type="entry name" value="OS06G0652100 PROTEIN"/>
    <property type="match status" value="1"/>
</dbReference>
<feature type="domain" description="DUF2828" evidence="1">
    <location>
        <begin position="131"/>
        <end position="296"/>
    </location>
</feature>
<dbReference type="Pfam" id="PF25043">
    <property type="entry name" value="DUF7788"/>
    <property type="match status" value="1"/>
</dbReference>
<comment type="caution">
    <text evidence="3">The sequence shown here is derived from an EMBL/GenBank/DDBJ whole genome shotgun (WGS) entry which is preliminary data.</text>
</comment>
<dbReference type="InterPro" id="IPR058580">
    <property type="entry name" value="DUF2828"/>
</dbReference>
<evidence type="ECO:0000313" key="3">
    <source>
        <dbReference type="EMBL" id="EIC02159.1"/>
    </source>
</evidence>
<dbReference type="PIRSF" id="PIRSF015417">
    <property type="entry name" value="T31B5_30_vWA"/>
    <property type="match status" value="1"/>
</dbReference>
<dbReference type="Gene3D" id="3.40.50.410">
    <property type="entry name" value="von Willebrand factor, type A domain"/>
    <property type="match status" value="1"/>
</dbReference>
<dbReference type="EMBL" id="AGRW01000042">
    <property type="protein sequence ID" value="EIC02159.1"/>
    <property type="molecule type" value="Genomic_DNA"/>
</dbReference>
<dbReference type="Pfam" id="PF11443">
    <property type="entry name" value="DUF2828"/>
    <property type="match status" value="2"/>
</dbReference>
<organism evidence="3 4">
    <name type="scientific">Treponema saccharophilum DSM 2985</name>
    <dbReference type="NCBI Taxonomy" id="907348"/>
    <lineage>
        <taxon>Bacteria</taxon>
        <taxon>Pseudomonadati</taxon>
        <taxon>Spirochaetota</taxon>
        <taxon>Spirochaetia</taxon>
        <taxon>Spirochaetales</taxon>
        <taxon>Treponemataceae</taxon>
        <taxon>Treponema</taxon>
    </lineage>
</organism>
<dbReference type="SUPFAM" id="SSF53300">
    <property type="entry name" value="vWA-like"/>
    <property type="match status" value="1"/>
</dbReference>
<protein>
    <recommendedName>
        <fullName evidence="5">DUF2828 domain-containing protein</fullName>
    </recommendedName>
</protein>
<accession>H7EJN9</accession>
<dbReference type="InterPro" id="IPR011205">
    <property type="entry name" value="UCP015417_vWA"/>
</dbReference>
<dbReference type="PANTHER" id="PTHR31373:SF27">
    <property type="entry name" value="TROVE DOMAIN-CONTAINING PROTEIN"/>
    <property type="match status" value="1"/>
</dbReference>
<name>H7EJN9_9SPIR</name>
<reference evidence="3 4" key="1">
    <citation type="submission" date="2011-09" db="EMBL/GenBank/DDBJ databases">
        <title>The draft genome of Treponema saccharophilum DSM 2985.</title>
        <authorList>
            <consortium name="US DOE Joint Genome Institute (JGI-PGF)"/>
            <person name="Lucas S."/>
            <person name="Copeland A."/>
            <person name="Lapidus A."/>
            <person name="Glavina del Rio T."/>
            <person name="Dalin E."/>
            <person name="Tice H."/>
            <person name="Bruce D."/>
            <person name="Goodwin L."/>
            <person name="Pitluck S."/>
            <person name="Peters L."/>
            <person name="Kyrpides N."/>
            <person name="Mavromatis K."/>
            <person name="Ivanova N."/>
            <person name="Markowitz V."/>
            <person name="Cheng J.-F."/>
            <person name="Hugenholtz P."/>
            <person name="Woyke T."/>
            <person name="Wu D."/>
            <person name="Gronow S."/>
            <person name="Wellnitz S."/>
            <person name="Brambilla E."/>
            <person name="Klenk H.-P."/>
            <person name="Eisen J.A."/>
        </authorList>
    </citation>
    <scope>NUCLEOTIDE SEQUENCE [LARGE SCALE GENOMIC DNA]</scope>
    <source>
        <strain evidence="3 4">DSM 2985</strain>
    </source>
</reference>
<evidence type="ECO:0008006" key="5">
    <source>
        <dbReference type="Google" id="ProtNLM"/>
    </source>
</evidence>
<dbReference type="InterPro" id="IPR056690">
    <property type="entry name" value="DUF7788"/>
</dbReference>
<sequence>MNALQAISKLLNHTRTENGDIAYKTSGSACLDFFSLCGGMRRNLPDLEKLFAKAYAENPLLAIKILFYMRNIRGGLGERNSFRELLKELSQFSPDVAKQVVCAVPEYGRYDDLLVLFGTPAQDEAIALIKNQIEKDRKAMENKEEVSLLGKWLPSINTSSKESVAHAKILMAALGMKAVEYRKLCSALRREIKIIEDNLRRKDYTFDYSKQPSQAMLRYRKAFMRNDEKRYKEFLNKVVEQQEKKSRGEEIPEEEMVKLNTQTLYPYQIVEPFTRWNAERLTEEQELPLEASWKSLERGSFDSRTIVVRDGSGSMYRTSEPSPINIATSLALLFAEQLEGAYKNSFITFSEKPELIQIPENCDSLKKKLDFIKKFDDVSNTDIAKVYQLILDVAKNAEIPKEEMIERILIVSDMEFDCCSSTDSSFEFIKKKFEHAGYELPEIVFWNVAARSAHLPVTQNEKGVKLVSGASAAIFEDVVSGDLKSMTPYDFMLQMLEPYSEFDKIRIA</sequence>
<dbReference type="AlphaFoldDB" id="H7EJN9"/>
<keyword evidence="4" id="KW-1185">Reference proteome</keyword>